<evidence type="ECO:0000313" key="2">
    <source>
        <dbReference type="Proteomes" id="UP000798662"/>
    </source>
</evidence>
<protein>
    <submittedName>
        <fullName evidence="1">Uncharacterized protein</fullName>
    </submittedName>
</protein>
<gene>
    <name evidence="1" type="ORF">I4F81_009953</name>
</gene>
<reference evidence="1" key="1">
    <citation type="submission" date="2019-11" db="EMBL/GenBank/DDBJ databases">
        <title>Nori genome reveals adaptations in red seaweeds to the harsh intertidal environment.</title>
        <authorList>
            <person name="Wang D."/>
            <person name="Mao Y."/>
        </authorList>
    </citation>
    <scope>NUCLEOTIDE SEQUENCE</scope>
    <source>
        <tissue evidence="1">Gametophyte</tissue>
    </source>
</reference>
<keyword evidence="2" id="KW-1185">Reference proteome</keyword>
<name>A0ACC3CBT2_PYRYE</name>
<evidence type="ECO:0000313" key="1">
    <source>
        <dbReference type="EMBL" id="KAK1867446.1"/>
    </source>
</evidence>
<sequence length="1246" mass="116949">MPPSTPAASSLGLPLRDCWLEQPPPSPPLPPSLFPPALPFLDLPRSATMNPCISSGDRPTDAPAWLLPSGGISGGWCGGPTFSGMVGVGPGVGIDGGAGGGGSGEWVTPLPLPPPVGSPLFHNNPPSELLHEPAVVGGGGGFSGCGGGGGGEHDDGDSSSSSASLCALPLSSLGGQYSGVGAGGSPPHARRLSSSSPHAALLENLAIIASDAVGGRGGDGGGDDGDGGGKEGTSGGHGNGTGGGGGSVGGGGSGGSRGRPPTASQPWHPPPMAAAPSLLPPLTVLESDGGGETVGHGSSGAGAWAGAAAVGVVPLVPLQTEPLLIAEPLEGTDVGWGGGWVGAAGGVGGAGGGGGLAPLQAPPTGTASTYWLPPRGNATAAAAAAGGNGGSGVDRVDTVIASSAAAMDAGEWPVTASLPPQRWSGVDAAVIAGTRERVDVSSTDGANGGRSAPGGPARAISTPSLILPLASAAGPPGGGDWWSSSASRQASAPEGRAWVPPVLIGGAPTPRRDDTNGRTPAGASVDMAEAAAAAAAAAATGAAVASPQIGVWSPQGMAAPPPSALTPRWPPSCSSSRGGDAHSSSTGGWASAPPGMGCAAAAAAPPGWGAQAAPGRLRDWSATPTSASGSAGAGWPTVEAVLPDVAASAPPAVHFDFGGGGGVGGAPSGGSGTTQPPVGAADPNPLLSTAAALPRRPRRRARPARSAGITWAALAGTFHLPRGPAAAALGVCVTVLKRRCRALGLAKWPYRSLAAVEAAIGRVRARAAVAAAAAGRPVGVGVGAGWTGGNGGGASPMCTPEEIPMDVAVALAASRWDSPGGAGGASGGGGAAATLGGGTGSSGGGAPPAGIDPLRWKLATLLATRARILAPPPGMRSVDNGWAPAGRQEDEADGDGEGDGDSLGLGAVEGWAGGGGGSAPGPATNDGRGMQLYRPMVGSVGDGDFFGSAGSGGFYRLGSTRGGRDGLGVGGVYAGGGGVAGLGGSAPTLTGPYGLVDGADTGGGCGAGGDASMGGGHAMAGTSAGGAGGGGGTLTGGMDGGGGTGGGAGYSTGGGRGMSGASSRALRFGSDAVVGGGTGMSGNQANSGFVTGGGPFQAGVGAMDCSYGPARGADGLVTDHGRAWAHPRADGGHLGGLFVPGGDHGQAGDGADRGGGGYRPTGYWGLVGGGTTGLGGGGETTAGGSARGGWTVAASTTDAAEGGLGADRDSLRHIHGHPWPRRGVDGGGSGGGGSGVGGGGDAPNSH</sequence>
<comment type="caution">
    <text evidence="1">The sequence shown here is derived from an EMBL/GenBank/DDBJ whole genome shotgun (WGS) entry which is preliminary data.</text>
</comment>
<accession>A0ACC3CBT2</accession>
<organism evidence="1 2">
    <name type="scientific">Pyropia yezoensis</name>
    <name type="common">Susabi-nori</name>
    <name type="synonym">Porphyra yezoensis</name>
    <dbReference type="NCBI Taxonomy" id="2788"/>
    <lineage>
        <taxon>Eukaryota</taxon>
        <taxon>Rhodophyta</taxon>
        <taxon>Bangiophyceae</taxon>
        <taxon>Bangiales</taxon>
        <taxon>Bangiaceae</taxon>
        <taxon>Pyropia</taxon>
    </lineage>
</organism>
<dbReference type="EMBL" id="CM020620">
    <property type="protein sequence ID" value="KAK1867446.1"/>
    <property type="molecule type" value="Genomic_DNA"/>
</dbReference>
<proteinExistence type="predicted"/>
<dbReference type="Proteomes" id="UP000798662">
    <property type="component" value="Chromosome 3"/>
</dbReference>